<keyword evidence="2" id="KW-0238">DNA-binding</keyword>
<evidence type="ECO:0000313" key="2">
    <source>
        <dbReference type="EMBL" id="QMW04160.1"/>
    </source>
</evidence>
<evidence type="ECO:0000259" key="1">
    <source>
        <dbReference type="Pfam" id="PF04397"/>
    </source>
</evidence>
<sequence>MDQKYALKRSLRKVINELPEQFMQVQRAYMVNRNYIDYIRNSMVEVRQHLISIGRAYRKRVLTSIQSG</sequence>
<evidence type="ECO:0000313" key="3">
    <source>
        <dbReference type="Proteomes" id="UP000515369"/>
    </source>
</evidence>
<name>A0A7G5GZ68_9BACT</name>
<feature type="domain" description="HTH LytTR-type" evidence="1">
    <location>
        <begin position="2"/>
        <end position="61"/>
    </location>
</feature>
<keyword evidence="3" id="KW-1185">Reference proteome</keyword>
<organism evidence="2 3">
    <name type="scientific">Spirosoma foliorum</name>
    <dbReference type="NCBI Taxonomy" id="2710596"/>
    <lineage>
        <taxon>Bacteria</taxon>
        <taxon>Pseudomonadati</taxon>
        <taxon>Bacteroidota</taxon>
        <taxon>Cytophagia</taxon>
        <taxon>Cytophagales</taxon>
        <taxon>Cytophagaceae</taxon>
        <taxon>Spirosoma</taxon>
    </lineage>
</organism>
<protein>
    <submittedName>
        <fullName evidence="2">LytTR family transcriptional regulator DNA-binding domain-containing protein</fullName>
    </submittedName>
</protein>
<dbReference type="InterPro" id="IPR007492">
    <property type="entry name" value="LytTR_DNA-bd_dom"/>
</dbReference>
<dbReference type="AlphaFoldDB" id="A0A7G5GZ68"/>
<dbReference type="KEGG" id="sfol:H3H32_04165"/>
<dbReference type="GO" id="GO:0003677">
    <property type="term" value="F:DNA binding"/>
    <property type="evidence" value="ECO:0007669"/>
    <property type="project" value="UniProtKB-KW"/>
</dbReference>
<reference evidence="2 3" key="1">
    <citation type="submission" date="2020-07" db="EMBL/GenBank/DDBJ databases">
        <title>Spirosoma foliorum sp. nov., isolated from the leaves on the Nejang mountain Korea, Republic of.</title>
        <authorList>
            <person name="Ho H."/>
            <person name="Lee Y.-J."/>
            <person name="Nurcahyanto D.-A."/>
            <person name="Kim S.-G."/>
        </authorList>
    </citation>
    <scope>NUCLEOTIDE SEQUENCE [LARGE SCALE GENOMIC DNA]</scope>
    <source>
        <strain evidence="2 3">PL0136</strain>
    </source>
</reference>
<dbReference type="RefSeq" id="WP_182461416.1">
    <property type="nucleotide sequence ID" value="NZ_CP059732.1"/>
</dbReference>
<dbReference type="Proteomes" id="UP000515369">
    <property type="component" value="Chromosome"/>
</dbReference>
<accession>A0A7G5GZ68</accession>
<dbReference type="Pfam" id="PF04397">
    <property type="entry name" value="LytTR"/>
    <property type="match status" value="1"/>
</dbReference>
<gene>
    <name evidence="2" type="ORF">H3H32_04165</name>
</gene>
<dbReference type="EMBL" id="CP059732">
    <property type="protein sequence ID" value="QMW04160.1"/>
    <property type="molecule type" value="Genomic_DNA"/>
</dbReference>
<dbReference type="Gene3D" id="2.40.50.1020">
    <property type="entry name" value="LytTr DNA-binding domain"/>
    <property type="match status" value="1"/>
</dbReference>
<proteinExistence type="predicted"/>